<protein>
    <submittedName>
        <fullName evidence="1">Uncharacterized protein</fullName>
    </submittedName>
</protein>
<dbReference type="AlphaFoldDB" id="M3FU10"/>
<comment type="caution">
    <text evidence="1">The sequence shown here is derived from an EMBL/GenBank/DDBJ whole genome shotgun (WGS) entry which is preliminary data.</text>
</comment>
<organism evidence="1 2">
    <name type="scientific">Leptospira interrogans serovar Grippotyphosa str. LT2186</name>
    <dbReference type="NCBI Taxonomy" id="1001599"/>
    <lineage>
        <taxon>Bacteria</taxon>
        <taxon>Pseudomonadati</taxon>
        <taxon>Spirochaetota</taxon>
        <taxon>Spirochaetia</taxon>
        <taxon>Leptospirales</taxon>
        <taxon>Leptospiraceae</taxon>
        <taxon>Leptospira</taxon>
    </lineage>
</organism>
<dbReference type="Proteomes" id="UP000011776">
    <property type="component" value="Unassembled WGS sequence"/>
</dbReference>
<gene>
    <name evidence="1" type="ORF">LEP1GSC151_5227</name>
</gene>
<name>M3FU10_LEPIR</name>
<evidence type="ECO:0000313" key="1">
    <source>
        <dbReference type="EMBL" id="EMG10929.1"/>
    </source>
</evidence>
<accession>M3FU10</accession>
<dbReference type="BioCyc" id="LINT1001599:G11K9-1604-MONOMER"/>
<reference evidence="1 2" key="1">
    <citation type="submission" date="2013-02" db="EMBL/GenBank/DDBJ databases">
        <authorList>
            <person name="Harkins D.M."/>
            <person name="Durkin A.S."/>
            <person name="Brinkac L.M."/>
            <person name="Haft D.H."/>
            <person name="Selengut J.D."/>
            <person name="Sanka R."/>
            <person name="DePew J."/>
            <person name="Purushe J."/>
            <person name="Tulsiani S.M."/>
            <person name="Graham G.C."/>
            <person name="Burns M.-A."/>
            <person name="Dohnt M.F."/>
            <person name="Smythe L.D."/>
            <person name="McKay D.B."/>
            <person name="Craig S.B."/>
            <person name="Vinetz J.M."/>
            <person name="Sutton G.G."/>
            <person name="Nierman W.C."/>
            <person name="Fouts D.E."/>
        </authorList>
    </citation>
    <scope>NUCLEOTIDE SEQUENCE [LARGE SCALE GENOMIC DNA]</scope>
    <source>
        <strain evidence="1 2">LT2186</strain>
    </source>
</reference>
<evidence type="ECO:0000313" key="2">
    <source>
        <dbReference type="Proteomes" id="UP000011776"/>
    </source>
</evidence>
<dbReference type="EMBL" id="AFME02000211">
    <property type="protein sequence ID" value="EMG10929.1"/>
    <property type="molecule type" value="Genomic_DNA"/>
</dbReference>
<proteinExistence type="predicted"/>
<sequence>MIQLHLSTNTGNRLCNSYTNHNTLKRAEKVGKLFIKI</sequence>